<organism evidence="2 3">
    <name type="scientific">Nezara viridula</name>
    <name type="common">Southern green stink bug</name>
    <name type="synonym">Cimex viridulus</name>
    <dbReference type="NCBI Taxonomy" id="85310"/>
    <lineage>
        <taxon>Eukaryota</taxon>
        <taxon>Metazoa</taxon>
        <taxon>Ecdysozoa</taxon>
        <taxon>Arthropoda</taxon>
        <taxon>Hexapoda</taxon>
        <taxon>Insecta</taxon>
        <taxon>Pterygota</taxon>
        <taxon>Neoptera</taxon>
        <taxon>Paraneoptera</taxon>
        <taxon>Hemiptera</taxon>
        <taxon>Heteroptera</taxon>
        <taxon>Panheteroptera</taxon>
        <taxon>Pentatomomorpha</taxon>
        <taxon>Pentatomoidea</taxon>
        <taxon>Pentatomidae</taxon>
        <taxon>Pentatominae</taxon>
        <taxon>Nezara</taxon>
    </lineage>
</organism>
<evidence type="ECO:0000256" key="1">
    <source>
        <dbReference type="SAM" id="MobiDB-lite"/>
    </source>
</evidence>
<feature type="compositionally biased region" description="Basic residues" evidence="1">
    <location>
        <begin position="406"/>
        <end position="415"/>
    </location>
</feature>
<feature type="compositionally biased region" description="Polar residues" evidence="1">
    <location>
        <begin position="78"/>
        <end position="94"/>
    </location>
</feature>
<feature type="compositionally biased region" description="Basic residues" evidence="1">
    <location>
        <begin position="242"/>
        <end position="252"/>
    </location>
</feature>
<keyword evidence="3" id="KW-1185">Reference proteome</keyword>
<feature type="compositionally biased region" description="Acidic residues" evidence="1">
    <location>
        <begin position="513"/>
        <end position="525"/>
    </location>
</feature>
<feature type="compositionally biased region" description="Low complexity" evidence="1">
    <location>
        <begin position="547"/>
        <end position="562"/>
    </location>
</feature>
<dbReference type="Proteomes" id="UP001152798">
    <property type="component" value="Chromosome 4"/>
</dbReference>
<feature type="compositionally biased region" description="Basic and acidic residues" evidence="1">
    <location>
        <begin position="479"/>
        <end position="488"/>
    </location>
</feature>
<reference evidence="2" key="1">
    <citation type="submission" date="2022-01" db="EMBL/GenBank/DDBJ databases">
        <authorList>
            <person name="King R."/>
        </authorList>
    </citation>
    <scope>NUCLEOTIDE SEQUENCE</scope>
</reference>
<feature type="region of interest" description="Disordered" evidence="1">
    <location>
        <begin position="406"/>
        <end position="533"/>
    </location>
</feature>
<feature type="region of interest" description="Disordered" evidence="1">
    <location>
        <begin position="75"/>
        <end position="106"/>
    </location>
</feature>
<evidence type="ECO:0000313" key="3">
    <source>
        <dbReference type="Proteomes" id="UP001152798"/>
    </source>
</evidence>
<name>A0A9P0MQN9_NEZVI</name>
<feature type="region of interest" description="Disordered" evidence="1">
    <location>
        <begin position="237"/>
        <end position="256"/>
    </location>
</feature>
<dbReference type="AlphaFoldDB" id="A0A9P0MQN9"/>
<feature type="region of interest" description="Disordered" evidence="1">
    <location>
        <begin position="546"/>
        <end position="571"/>
    </location>
</feature>
<sequence>MDTGKETPLEWNTSEISASTSVFDITQNQTEELNYTVMSELTFGSNLNRASNSTVPTQESIIADTLAAWEHEEFAPENITTSEKLSKNNTSKSKGNGRKRKQSILQNESFLSGSSENSINYSSIQSAVLLPKAASQVGNDFNRQVLLNSSHNNTNLNSSSESGGTNSTFESQLNSTYITSQNSSLVSDSSSNQTVGELEASMISSTQTARRKKVGNITLPTLPEEGKGKILNVPPKQEVKKRAPKGATKTKTKGTQVNIKTKAPKKNVAPKKTTGTKVVRKKMEGNKKQENVEHTEASIRENIIPENNLNVNIGIPCDYETNSKEALLKEKVEELLNMPSTSHGVSDINNTIEAVDHTIGSVDFDQSESEVLVSQSCSIEIVKDANRASKINITLPPETNLSLSKKKAATVKSKKSLPSNKVKKDSLTGGSNNIPNQGKIKIKQEKSSPNSIDLTLEAKPNKIKHEKLEMENKKKHSRKNETSKPENKKHGKASPAPKNKKQTIACGYMSSDSSDESDESYDSSGDDSTSCSCSDCEHYCGCTWCGESSSCSCSSSSESSYESPRRRRHHR</sequence>
<protein>
    <submittedName>
        <fullName evidence="2">Uncharacterized protein</fullName>
    </submittedName>
</protein>
<dbReference type="EMBL" id="OV725080">
    <property type="protein sequence ID" value="CAH1399491.1"/>
    <property type="molecule type" value="Genomic_DNA"/>
</dbReference>
<evidence type="ECO:0000313" key="2">
    <source>
        <dbReference type="EMBL" id="CAH1399491.1"/>
    </source>
</evidence>
<proteinExistence type="predicted"/>
<accession>A0A9P0MQN9</accession>
<dbReference type="OrthoDB" id="6630305at2759"/>
<gene>
    <name evidence="2" type="ORF">NEZAVI_LOCUS8928</name>
</gene>